<dbReference type="Proteomes" id="UP000176774">
    <property type="component" value="Unassembled WGS sequence"/>
</dbReference>
<gene>
    <name evidence="1" type="ORF">A2908_02985</name>
</gene>
<comment type="caution">
    <text evidence="1">The sequence shown here is derived from an EMBL/GenBank/DDBJ whole genome shotgun (WGS) entry which is preliminary data.</text>
</comment>
<name>A0A1G2ICD3_9BACT</name>
<protein>
    <recommendedName>
        <fullName evidence="3">GIY-YIG domain-containing protein</fullName>
    </recommendedName>
</protein>
<dbReference type="STRING" id="1802214.A2908_02985"/>
<evidence type="ECO:0008006" key="3">
    <source>
        <dbReference type="Google" id="ProtNLM"/>
    </source>
</evidence>
<reference evidence="1 2" key="1">
    <citation type="journal article" date="2016" name="Nat. Commun.">
        <title>Thousands of microbial genomes shed light on interconnected biogeochemical processes in an aquifer system.</title>
        <authorList>
            <person name="Anantharaman K."/>
            <person name="Brown C.T."/>
            <person name="Hug L.A."/>
            <person name="Sharon I."/>
            <person name="Castelle C.J."/>
            <person name="Probst A.J."/>
            <person name="Thomas B.C."/>
            <person name="Singh A."/>
            <person name="Wilkins M.J."/>
            <person name="Karaoz U."/>
            <person name="Brodie E.L."/>
            <person name="Williams K.H."/>
            <person name="Hubbard S.S."/>
            <person name="Banfield J.F."/>
        </authorList>
    </citation>
    <scope>NUCLEOTIDE SEQUENCE [LARGE SCALE GENOMIC DNA]</scope>
</reference>
<accession>A0A1G2ICD3</accession>
<evidence type="ECO:0000313" key="1">
    <source>
        <dbReference type="EMBL" id="OGZ72384.1"/>
    </source>
</evidence>
<sequence>MNYDINLIWSTLLLLTSEEVNKLNGGGIEGVFRISKREADGKFYVVFIGSASDIKNELNLLLSKEDGFLKQGEFSFRYAPIKGEEKRKAVEKQMYKQYIPQYNPKEPVSTLEVKVNLN</sequence>
<proteinExistence type="predicted"/>
<organism evidence="1 2">
    <name type="scientific">Candidatus Staskawiczbacteria bacterium RIFCSPLOWO2_01_FULL_38_12b</name>
    <dbReference type="NCBI Taxonomy" id="1802214"/>
    <lineage>
        <taxon>Bacteria</taxon>
        <taxon>Candidatus Staskawicziibacteriota</taxon>
    </lineage>
</organism>
<dbReference type="EMBL" id="MHPA01000027">
    <property type="protein sequence ID" value="OGZ72384.1"/>
    <property type="molecule type" value="Genomic_DNA"/>
</dbReference>
<evidence type="ECO:0000313" key="2">
    <source>
        <dbReference type="Proteomes" id="UP000176774"/>
    </source>
</evidence>
<dbReference type="AlphaFoldDB" id="A0A1G2ICD3"/>